<gene>
    <name evidence="1" type="ORF">DmAi_15770</name>
</gene>
<keyword evidence="2" id="KW-1185">Reference proteome</keyword>
<proteinExistence type="predicted"/>
<dbReference type="AlphaFoldDB" id="A0A6V8I7C7"/>
<dbReference type="Proteomes" id="UP000548726">
    <property type="component" value="Unassembled WGS sequence"/>
</dbReference>
<comment type="caution">
    <text evidence="1">The sequence shown here is derived from an EMBL/GenBank/DDBJ whole genome shotgun (WGS) entry which is preliminary data.</text>
</comment>
<dbReference type="RefSeq" id="WP_143217695.1">
    <property type="nucleotide sequence ID" value="NZ_BLJP01000005.1"/>
</dbReference>
<name>A0A6V8I7C7_9PROT</name>
<accession>A0A6V8I7C7</accession>
<reference evidence="1 2" key="1">
    <citation type="journal article" date="2020" name="Cell Rep.">
        <title>Local necrotic cells trigger systemic immune activation via gut microbiome dysbiosis in Drosophila.</title>
        <authorList>
            <person name="Kosakamoto H."/>
            <person name="Yamauchi T."/>
            <person name="Akuzawa-Tokita Y."/>
            <person name="Nishimura K."/>
            <person name="Soga T."/>
            <person name="Murakami T."/>
            <person name="Mori H."/>
            <person name="Yamamoto K."/>
            <person name="Miyazaki R."/>
            <person name="Koto A."/>
            <person name="Miura M."/>
            <person name="Obata F."/>
        </authorList>
    </citation>
    <scope>NUCLEOTIDE SEQUENCE [LARGE SCALE GENOMIC DNA]</scope>
    <source>
        <strain evidence="1 2">Ai</strain>
    </source>
</reference>
<evidence type="ECO:0000313" key="2">
    <source>
        <dbReference type="Proteomes" id="UP000548726"/>
    </source>
</evidence>
<sequence length="123" mass="13673">MQAPSSISWLVDAVGEEAALEFIEANAGKRLYIPQNPNDCLLAELYGPELARAVCQYRGGEQYQVPLVKAWRVHVLANRGLNSNEIAVRTGLTWGRVSYLTQNVPVERRKVRVVHPGQADLFG</sequence>
<evidence type="ECO:0000313" key="1">
    <source>
        <dbReference type="EMBL" id="GFE93518.1"/>
    </source>
</evidence>
<evidence type="ECO:0008006" key="3">
    <source>
        <dbReference type="Google" id="ProtNLM"/>
    </source>
</evidence>
<dbReference type="EMBL" id="BLJP01000005">
    <property type="protein sequence ID" value="GFE93518.1"/>
    <property type="molecule type" value="Genomic_DNA"/>
</dbReference>
<organism evidence="1 2">
    <name type="scientific">Acetobacter persici</name>
    <dbReference type="NCBI Taxonomy" id="1076596"/>
    <lineage>
        <taxon>Bacteria</taxon>
        <taxon>Pseudomonadati</taxon>
        <taxon>Pseudomonadota</taxon>
        <taxon>Alphaproteobacteria</taxon>
        <taxon>Acetobacterales</taxon>
        <taxon>Acetobacteraceae</taxon>
        <taxon>Acetobacter</taxon>
    </lineage>
</organism>
<protein>
    <recommendedName>
        <fullName evidence="3">Mor transcription activator domain-containing protein</fullName>
    </recommendedName>
</protein>
<dbReference type="OrthoDB" id="7222257at2"/>